<dbReference type="EMBL" id="KN834805">
    <property type="protein sequence ID" value="KIK55540.1"/>
    <property type="molecule type" value="Genomic_DNA"/>
</dbReference>
<protein>
    <submittedName>
        <fullName evidence="1">Uncharacterized protein</fullName>
    </submittedName>
</protein>
<reference evidence="1 2" key="1">
    <citation type="submission" date="2014-04" db="EMBL/GenBank/DDBJ databases">
        <title>Evolutionary Origins and Diversification of the Mycorrhizal Mutualists.</title>
        <authorList>
            <consortium name="DOE Joint Genome Institute"/>
            <consortium name="Mycorrhizal Genomics Consortium"/>
            <person name="Kohler A."/>
            <person name="Kuo A."/>
            <person name="Nagy L.G."/>
            <person name="Floudas D."/>
            <person name="Copeland A."/>
            <person name="Barry K.W."/>
            <person name="Cichocki N."/>
            <person name="Veneault-Fourrey C."/>
            <person name="LaButti K."/>
            <person name="Lindquist E.A."/>
            <person name="Lipzen A."/>
            <person name="Lundell T."/>
            <person name="Morin E."/>
            <person name="Murat C."/>
            <person name="Riley R."/>
            <person name="Ohm R."/>
            <person name="Sun H."/>
            <person name="Tunlid A."/>
            <person name="Henrissat B."/>
            <person name="Grigoriev I.V."/>
            <person name="Hibbett D.S."/>
            <person name="Martin F."/>
        </authorList>
    </citation>
    <scope>NUCLEOTIDE SEQUENCE [LARGE SCALE GENOMIC DNA]</scope>
    <source>
        <strain evidence="1 2">FD-317 M1</strain>
    </source>
</reference>
<dbReference type="AlphaFoldDB" id="A0A0D0AY57"/>
<evidence type="ECO:0000313" key="1">
    <source>
        <dbReference type="EMBL" id="KIK55540.1"/>
    </source>
</evidence>
<keyword evidence="2" id="KW-1185">Reference proteome</keyword>
<dbReference type="Proteomes" id="UP000053593">
    <property type="component" value="Unassembled WGS sequence"/>
</dbReference>
<name>A0A0D0AY57_9AGAR</name>
<proteinExistence type="predicted"/>
<organism evidence="1 2">
    <name type="scientific">Collybiopsis luxurians FD-317 M1</name>
    <dbReference type="NCBI Taxonomy" id="944289"/>
    <lineage>
        <taxon>Eukaryota</taxon>
        <taxon>Fungi</taxon>
        <taxon>Dikarya</taxon>
        <taxon>Basidiomycota</taxon>
        <taxon>Agaricomycotina</taxon>
        <taxon>Agaricomycetes</taxon>
        <taxon>Agaricomycetidae</taxon>
        <taxon>Agaricales</taxon>
        <taxon>Marasmiineae</taxon>
        <taxon>Omphalotaceae</taxon>
        <taxon>Collybiopsis</taxon>
        <taxon>Collybiopsis luxurians</taxon>
    </lineage>
</organism>
<sequence>MKLEGFYFYLCQTRLLYMPSRCGRFQIAMSTQNVMLSNDHTALPSLDQETYVHRASPRISICILKLKHRGLTPVPSESLLCNRNPHIYILTRSRICSSRPERMYRVYPSWVLVKAKQRHVPRTVRLWKSRHHAATPTEEHWDVPYRKEGPMDVVSILVL</sequence>
<dbReference type="HOGENOM" id="CLU_1660970_0_0_1"/>
<evidence type="ECO:0000313" key="2">
    <source>
        <dbReference type="Proteomes" id="UP000053593"/>
    </source>
</evidence>
<accession>A0A0D0AY57</accession>
<gene>
    <name evidence="1" type="ORF">GYMLUDRAFT_838034</name>
</gene>